<dbReference type="InterPro" id="IPR021783">
    <property type="entry name" value="DUF3348"/>
</dbReference>
<protein>
    <submittedName>
        <fullName evidence="1">DUF3348 domain-containing protein</fullName>
    </submittedName>
</protein>
<proteinExistence type="predicted"/>
<dbReference type="EMBL" id="JBHGCJ010000003">
    <property type="protein sequence ID" value="MFG6108728.1"/>
    <property type="molecule type" value="Genomic_DNA"/>
</dbReference>
<name>A0ABW7CXX2_9GAMM</name>
<comment type="caution">
    <text evidence="1">The sequence shown here is derived from an EMBL/GenBank/DDBJ whole genome shotgun (WGS) entry which is preliminary data.</text>
</comment>
<organism evidence="1 2">
    <name type="scientific">Stenotrophomonas nematodicola</name>
    <dbReference type="NCBI Taxonomy" id="2656746"/>
    <lineage>
        <taxon>Bacteria</taxon>
        <taxon>Pseudomonadati</taxon>
        <taxon>Pseudomonadota</taxon>
        <taxon>Gammaproteobacteria</taxon>
        <taxon>Lysobacterales</taxon>
        <taxon>Lysobacteraceae</taxon>
        <taxon>Stenotrophomonas</taxon>
    </lineage>
</organism>
<accession>A0ABW7CXX2</accession>
<dbReference type="Proteomes" id="UP001605261">
    <property type="component" value="Unassembled WGS sequence"/>
</dbReference>
<sequence length="232" mass="25062">MAKAPYRPPVPGPAFIRLLAGFADGPLPAASPDMSDRLSQWVDWNRAVALSRALDGRLPALAEDAPVFDSAEQAECARVRTVLAGSITAAAEGRRATTSDDYAPHRQHCMAVQRSMQASTGRLRGRLRDMLGHAGAPMARLAEVDAVMEQTLSPREQVLLGTVPTLLGLHFERLRAAASPAPDDSDNAQALPAPAHEGWLARFHKDMQDVLLAELDVRFQPIEGLLAALRPR</sequence>
<dbReference type="Pfam" id="PF11828">
    <property type="entry name" value="DUF3348"/>
    <property type="match status" value="1"/>
</dbReference>
<keyword evidence="2" id="KW-1185">Reference proteome</keyword>
<reference evidence="1 2" key="1">
    <citation type="submission" date="2024-09" db="EMBL/GenBank/DDBJ databases">
        <authorList>
            <consortium name="All-Russian atlas of soil microorganisms"/>
            <consortium name="as a basis for the search for new antimicrobial producers and enzymes with unique properties"/>
            <person name="Sokolova E.A."/>
            <person name="Voronina E.N."/>
        </authorList>
    </citation>
    <scope>NUCLEOTIDE SEQUENCE [LARGE SCALE GENOMIC DNA]</scope>
    <source>
        <strain evidence="1 2">AF-22b-331.1</strain>
    </source>
</reference>
<dbReference type="RefSeq" id="WP_394162073.1">
    <property type="nucleotide sequence ID" value="NZ_JBHGCJ010000003.1"/>
</dbReference>
<evidence type="ECO:0000313" key="1">
    <source>
        <dbReference type="EMBL" id="MFG6108728.1"/>
    </source>
</evidence>
<evidence type="ECO:0000313" key="2">
    <source>
        <dbReference type="Proteomes" id="UP001605261"/>
    </source>
</evidence>
<gene>
    <name evidence="1" type="ORF">ACEU0G_002720</name>
</gene>